<evidence type="ECO:0000256" key="2">
    <source>
        <dbReference type="SAM" id="MobiDB-lite"/>
    </source>
</evidence>
<feature type="compositionally biased region" description="Polar residues" evidence="2">
    <location>
        <begin position="390"/>
        <end position="400"/>
    </location>
</feature>
<feature type="region of interest" description="Disordered" evidence="2">
    <location>
        <begin position="390"/>
        <end position="413"/>
    </location>
</feature>
<dbReference type="EMBL" id="CP092621">
    <property type="protein sequence ID" value="UMM20078.1"/>
    <property type="molecule type" value="Genomic_DNA"/>
</dbReference>
<evidence type="ECO:0000256" key="1">
    <source>
        <dbReference type="SAM" id="Coils"/>
    </source>
</evidence>
<organism evidence="3 4">
    <name type="scientific">Caenorhabditis briggsae</name>
    <dbReference type="NCBI Taxonomy" id="6238"/>
    <lineage>
        <taxon>Eukaryota</taxon>
        <taxon>Metazoa</taxon>
        <taxon>Ecdysozoa</taxon>
        <taxon>Nematoda</taxon>
        <taxon>Chromadorea</taxon>
        <taxon>Rhabditida</taxon>
        <taxon>Rhabditina</taxon>
        <taxon>Rhabditomorpha</taxon>
        <taxon>Rhabditoidea</taxon>
        <taxon>Rhabditidae</taxon>
        <taxon>Peloderinae</taxon>
        <taxon>Caenorhabditis</taxon>
    </lineage>
</organism>
<dbReference type="Proteomes" id="UP000829354">
    <property type="component" value="Chromosome II"/>
</dbReference>
<feature type="coiled-coil region" evidence="1">
    <location>
        <begin position="43"/>
        <end position="154"/>
    </location>
</feature>
<keyword evidence="4" id="KW-1185">Reference proteome</keyword>
<sequence>MSYQNVNHARLGFGTNGVPLIGPTLPAYPVGVDPLPHRGKEKEQQTEARIVELEQQNKELAEQIAKNNNDANFQMGRAQRRIGELEQEKIESAKLVQRLGEEKDSQKLVIEKLESEKAEVSKRVDAQILKNQELEAKNSKLQQADNEKQMKFNEQSEKMQKIETDLQNQMKLYVNQKALIEARDAKIGELKSQFAEKSKKMENELQNAQRQLTARQEALDRSQNNAMHLNAEIDRLKENHRAKIREFKNKILVLRQQLTDQSNSIASTKTANDAAARGKIAELRKMKNSNARLQKNLLEKTGKNNSLRGVVAHQKIMLEAKDEEINNLKASCKSAEESDARAKQELQLRVEKVTDLTEKLTETEAARDDLQRKMDAINSAKTAFDLAMSQVNADGTSSPSKGRKRQNVGTKKTAPVSYTSFEPKQGSWKLFCLIEVC</sequence>
<evidence type="ECO:0000313" key="3">
    <source>
        <dbReference type="EMBL" id="UMM20078.1"/>
    </source>
</evidence>
<proteinExistence type="predicted"/>
<protein>
    <submittedName>
        <fullName evidence="3">Uncharacterized protein</fullName>
    </submittedName>
</protein>
<name>A0AAE9EG49_CAEBR</name>
<feature type="coiled-coil region" evidence="1">
    <location>
        <begin position="191"/>
        <end position="380"/>
    </location>
</feature>
<dbReference type="AlphaFoldDB" id="A0AAE9EG49"/>
<reference evidence="3 4" key="1">
    <citation type="submission" date="2022-04" db="EMBL/GenBank/DDBJ databases">
        <title>Chromosome-level reference genomes for two strains of Caenorhabditis briggsae: an improved platform for comparative genomics.</title>
        <authorList>
            <person name="Stevens L."/>
            <person name="Andersen E."/>
        </authorList>
    </citation>
    <scope>NUCLEOTIDE SEQUENCE [LARGE SCALE GENOMIC DNA]</scope>
    <source>
        <strain evidence="3">VX34</strain>
        <tissue evidence="3">Whole-organism</tissue>
    </source>
</reference>
<keyword evidence="1" id="KW-0175">Coiled coil</keyword>
<accession>A0AAE9EG49</accession>
<gene>
    <name evidence="3" type="ORF">L5515_015439</name>
</gene>
<evidence type="ECO:0000313" key="4">
    <source>
        <dbReference type="Proteomes" id="UP000829354"/>
    </source>
</evidence>